<dbReference type="InterPro" id="IPR027473">
    <property type="entry name" value="L-asparaginase_C"/>
</dbReference>
<dbReference type="SFLD" id="SFLDS00057">
    <property type="entry name" value="Glutaminase/Asparaginase"/>
    <property type="match status" value="1"/>
</dbReference>
<dbReference type="InterPro" id="IPR006034">
    <property type="entry name" value="Asparaginase/glutaminase-like"/>
</dbReference>
<dbReference type="Gene3D" id="3.40.50.1170">
    <property type="entry name" value="L-asparaginase, N-terminal domain"/>
    <property type="match status" value="1"/>
</dbReference>
<dbReference type="InterPro" id="IPR036152">
    <property type="entry name" value="Asp/glu_Ase-like_sf"/>
</dbReference>
<feature type="binding site" evidence="4">
    <location>
        <position position="61"/>
    </location>
    <ligand>
        <name>substrate</name>
    </ligand>
</feature>
<dbReference type="CDD" id="cd08964">
    <property type="entry name" value="L-asparaginase_II"/>
    <property type="match status" value="1"/>
</dbReference>
<evidence type="ECO:0000313" key="7">
    <source>
        <dbReference type="EMBL" id="SDE39241.1"/>
    </source>
</evidence>
<dbReference type="GO" id="GO:0006528">
    <property type="term" value="P:asparagine metabolic process"/>
    <property type="evidence" value="ECO:0007669"/>
    <property type="project" value="InterPro"/>
</dbReference>
<organism evidence="7 8">
    <name type="scientific">Kordiimonas lacus</name>
    <dbReference type="NCBI Taxonomy" id="637679"/>
    <lineage>
        <taxon>Bacteria</taxon>
        <taxon>Pseudomonadati</taxon>
        <taxon>Pseudomonadota</taxon>
        <taxon>Alphaproteobacteria</taxon>
        <taxon>Kordiimonadales</taxon>
        <taxon>Kordiimonadaceae</taxon>
        <taxon>Kordiimonas</taxon>
    </lineage>
</organism>
<keyword evidence="8" id="KW-1185">Reference proteome</keyword>
<dbReference type="PIRSF" id="PIRSF500176">
    <property type="entry name" value="L_ASNase"/>
    <property type="match status" value="1"/>
</dbReference>
<accession>A0A1G7CJ26</accession>
<dbReference type="Pfam" id="PF17763">
    <property type="entry name" value="Asparaginase_C"/>
    <property type="match status" value="1"/>
</dbReference>
<sequence>MAGMNKKPVIQVFALGGTIAMTPGASAGVIPSLTARDLISAVPGLEDLADLHAETLVQKGSANLTMPLIADIMDRASACDADAVVVTQGTDSMEETAFLASLMNQSDKPVVFTGAMRTPNQPGADGPANLYDSVLAATDSRLRGVALMMNGELHDPWRVAKEHTSSLQAFQSEQGPMATVAEGQLHWRKDCPVRDVSLSGVKEFAPVALVSAVIDDDGRMLDMVAEAGYQGVVIEAFGAGHLSEIWADKAEALAKVMPVVLSTRARGGKIFERSYGYRGAEIDLLSRGLVPAGWLRARKARLLLSGLLGQGVTNWKQAFTRVVKSD</sequence>
<evidence type="ECO:0000256" key="2">
    <source>
        <dbReference type="ARBA" id="ARBA00022801"/>
    </source>
</evidence>
<dbReference type="GO" id="GO:0004067">
    <property type="term" value="F:asparaginase activity"/>
    <property type="evidence" value="ECO:0007669"/>
    <property type="project" value="UniProtKB-UniRule"/>
</dbReference>
<evidence type="ECO:0000259" key="5">
    <source>
        <dbReference type="Pfam" id="PF00710"/>
    </source>
</evidence>
<dbReference type="InterPro" id="IPR037152">
    <property type="entry name" value="L-asparaginase_N_sf"/>
</dbReference>
<reference evidence="7 8" key="1">
    <citation type="submission" date="2016-10" db="EMBL/GenBank/DDBJ databases">
        <authorList>
            <person name="de Groot N.N."/>
        </authorList>
    </citation>
    <scope>NUCLEOTIDE SEQUENCE [LARGE SCALE GENOMIC DNA]</scope>
    <source>
        <strain evidence="7 8">CGMCC 1.9109</strain>
    </source>
</reference>
<dbReference type="OrthoDB" id="9788068at2"/>
<evidence type="ECO:0000313" key="8">
    <source>
        <dbReference type="Proteomes" id="UP000183685"/>
    </source>
</evidence>
<dbReference type="PIRSF" id="PIRSF001220">
    <property type="entry name" value="L-ASNase_gatD"/>
    <property type="match status" value="1"/>
</dbReference>
<dbReference type="EMBL" id="FNAK01000006">
    <property type="protein sequence ID" value="SDE39241.1"/>
    <property type="molecule type" value="Genomic_DNA"/>
</dbReference>
<dbReference type="PANTHER" id="PTHR11707">
    <property type="entry name" value="L-ASPARAGINASE"/>
    <property type="match status" value="1"/>
</dbReference>
<dbReference type="Proteomes" id="UP000183685">
    <property type="component" value="Unassembled WGS sequence"/>
</dbReference>
<proteinExistence type="inferred from homology"/>
<evidence type="ECO:0000256" key="4">
    <source>
        <dbReference type="PIRSR" id="PIRSR001220-2"/>
    </source>
</evidence>
<evidence type="ECO:0000256" key="1">
    <source>
        <dbReference type="ARBA" id="ARBA00010518"/>
    </source>
</evidence>
<gene>
    <name evidence="7" type="ORF">SAMN04488071_2821</name>
</gene>
<dbReference type="Gene3D" id="3.40.50.40">
    <property type="match status" value="1"/>
</dbReference>
<feature type="domain" description="Asparaginase/glutaminase C-terminal" evidence="6">
    <location>
        <begin position="207"/>
        <end position="312"/>
    </location>
</feature>
<dbReference type="SMART" id="SM00870">
    <property type="entry name" value="Asparaginase"/>
    <property type="match status" value="1"/>
</dbReference>
<name>A0A1G7CJ26_9PROT</name>
<evidence type="ECO:0000256" key="3">
    <source>
        <dbReference type="PIRSR" id="PIRSR001220-1"/>
    </source>
</evidence>
<dbReference type="Pfam" id="PF00710">
    <property type="entry name" value="Asparaginase"/>
    <property type="match status" value="1"/>
</dbReference>
<dbReference type="PRINTS" id="PR00139">
    <property type="entry name" value="ASNGLNASE"/>
</dbReference>
<dbReference type="PROSITE" id="PS51732">
    <property type="entry name" value="ASN_GLN_ASE_3"/>
    <property type="match status" value="1"/>
</dbReference>
<dbReference type="InterPro" id="IPR004550">
    <property type="entry name" value="AsnASE_II"/>
</dbReference>
<protein>
    <submittedName>
        <fullName evidence="7">L-asparaginase</fullName>
    </submittedName>
</protein>
<dbReference type="InterPro" id="IPR040919">
    <property type="entry name" value="Asparaginase_C"/>
</dbReference>
<feature type="active site" description="O-isoaspartyl threonine intermediate" evidence="3">
    <location>
        <position position="18"/>
    </location>
</feature>
<feature type="domain" description="L-asparaginase N-terminal" evidence="5">
    <location>
        <begin position="10"/>
        <end position="190"/>
    </location>
</feature>
<comment type="similarity">
    <text evidence="1">Belongs to the asparaginase 1 family.</text>
</comment>
<dbReference type="InterPro" id="IPR027474">
    <property type="entry name" value="L-asparaginase_N"/>
</dbReference>
<keyword evidence="2" id="KW-0378">Hydrolase</keyword>
<dbReference type="SUPFAM" id="SSF53774">
    <property type="entry name" value="Glutaminase/Asparaginase"/>
    <property type="match status" value="1"/>
</dbReference>
<dbReference type="PANTHER" id="PTHR11707:SF28">
    <property type="entry name" value="60 KDA LYSOPHOSPHOLIPASE"/>
    <property type="match status" value="1"/>
</dbReference>
<feature type="binding site" evidence="4">
    <location>
        <begin position="90"/>
        <end position="91"/>
    </location>
    <ligand>
        <name>substrate</name>
    </ligand>
</feature>
<dbReference type="STRING" id="637679.GCA_001550055_03100"/>
<dbReference type="AlphaFoldDB" id="A0A1G7CJ26"/>
<evidence type="ECO:0000259" key="6">
    <source>
        <dbReference type="Pfam" id="PF17763"/>
    </source>
</evidence>